<proteinExistence type="inferred from homology"/>
<dbReference type="Pfam" id="PF00959">
    <property type="entry name" value="Phage_lysozyme"/>
    <property type="match status" value="1"/>
</dbReference>
<keyword evidence="4 7" id="KW-0378">Hydrolase</keyword>
<accession>A0A5B3FP35</accession>
<evidence type="ECO:0000313" key="9">
    <source>
        <dbReference type="Proteomes" id="UP000323567"/>
    </source>
</evidence>
<sequence length="154" mass="17875">MRKQNIMLYPPELATQFISEFEQGPKGGPALESYKCPAGVWTIGFGHTKDVHAGEHITRAEAFDLLDKDLIHTQEELAALVHVPVTENQFIALMSFVFNFGITKCRRYTLFKMVNAENEDGIREWWPKYCNPGTAYEKGLRRRRYAELELFFRK</sequence>
<keyword evidence="2 7" id="KW-0929">Antimicrobial</keyword>
<comment type="catalytic activity">
    <reaction evidence="1 7">
        <text>Hydrolysis of (1-&gt;4)-beta-linkages between N-acetylmuramic acid and N-acetyl-D-glucosamine residues in a peptidoglycan and between N-acetyl-D-glucosamine residues in chitodextrins.</text>
        <dbReference type="EC" id="3.2.1.17"/>
    </reaction>
</comment>
<dbReference type="HAMAP" id="MF_04110">
    <property type="entry name" value="ENDOLYSIN_T4"/>
    <property type="match status" value="1"/>
</dbReference>
<dbReference type="PANTHER" id="PTHR38107">
    <property type="match status" value="1"/>
</dbReference>
<dbReference type="CDD" id="cd00737">
    <property type="entry name" value="lyz_endolysin_autolysin"/>
    <property type="match status" value="1"/>
</dbReference>
<dbReference type="PANTHER" id="PTHR38107:SF3">
    <property type="entry name" value="LYSOZYME RRRD-RELATED"/>
    <property type="match status" value="1"/>
</dbReference>
<evidence type="ECO:0000313" key="8">
    <source>
        <dbReference type="EMBL" id="KAA2363047.1"/>
    </source>
</evidence>
<keyword evidence="6 7" id="KW-0326">Glycosidase</keyword>
<keyword evidence="3 7" id="KW-0081">Bacteriolytic enzyme</keyword>
<keyword evidence="5" id="KW-1035">Host cytoplasm</keyword>
<dbReference type="GO" id="GO:0016998">
    <property type="term" value="P:cell wall macromolecule catabolic process"/>
    <property type="evidence" value="ECO:0007669"/>
    <property type="project" value="InterPro"/>
</dbReference>
<dbReference type="InterPro" id="IPR051018">
    <property type="entry name" value="Bacteriophage_GH24"/>
</dbReference>
<comment type="similarity">
    <text evidence="7">Belongs to the glycosyl hydrolase 24 family.</text>
</comment>
<dbReference type="GO" id="GO:0031640">
    <property type="term" value="P:killing of cells of another organism"/>
    <property type="evidence" value="ECO:0007669"/>
    <property type="project" value="UniProtKB-KW"/>
</dbReference>
<gene>
    <name evidence="8" type="ORF">F2Y13_16210</name>
</gene>
<dbReference type="InterPro" id="IPR033907">
    <property type="entry name" value="Endolysin_autolysin"/>
</dbReference>
<dbReference type="GO" id="GO:0042742">
    <property type="term" value="P:defense response to bacterium"/>
    <property type="evidence" value="ECO:0007669"/>
    <property type="project" value="UniProtKB-KW"/>
</dbReference>
<dbReference type="InterPro" id="IPR023347">
    <property type="entry name" value="Lysozyme_dom_sf"/>
</dbReference>
<dbReference type="Proteomes" id="UP000323567">
    <property type="component" value="Unassembled WGS sequence"/>
</dbReference>
<evidence type="ECO:0000256" key="6">
    <source>
        <dbReference type="ARBA" id="ARBA00023295"/>
    </source>
</evidence>
<comment type="caution">
    <text evidence="8">The sequence shown here is derived from an EMBL/GenBank/DDBJ whole genome shotgun (WGS) entry which is preliminary data.</text>
</comment>
<dbReference type="GO" id="GO:0003796">
    <property type="term" value="F:lysozyme activity"/>
    <property type="evidence" value="ECO:0007669"/>
    <property type="project" value="UniProtKB-EC"/>
</dbReference>
<dbReference type="Gene3D" id="1.10.530.40">
    <property type="match status" value="1"/>
</dbReference>
<evidence type="ECO:0000256" key="5">
    <source>
        <dbReference type="ARBA" id="ARBA00023200"/>
    </source>
</evidence>
<evidence type="ECO:0000256" key="4">
    <source>
        <dbReference type="ARBA" id="ARBA00022801"/>
    </source>
</evidence>
<dbReference type="InterPro" id="IPR023346">
    <property type="entry name" value="Lysozyme-like_dom_sf"/>
</dbReference>
<dbReference type="SUPFAM" id="SSF53955">
    <property type="entry name" value="Lysozyme-like"/>
    <property type="match status" value="1"/>
</dbReference>
<dbReference type="AlphaFoldDB" id="A0A5B3FP35"/>
<dbReference type="EMBL" id="VVXK01000067">
    <property type="protein sequence ID" value="KAA2363047.1"/>
    <property type="molecule type" value="Genomic_DNA"/>
</dbReference>
<evidence type="ECO:0000256" key="1">
    <source>
        <dbReference type="ARBA" id="ARBA00000632"/>
    </source>
</evidence>
<dbReference type="GO" id="GO:0009253">
    <property type="term" value="P:peptidoglycan catabolic process"/>
    <property type="evidence" value="ECO:0007669"/>
    <property type="project" value="InterPro"/>
</dbReference>
<dbReference type="EC" id="3.2.1.17" evidence="7"/>
<evidence type="ECO:0000256" key="3">
    <source>
        <dbReference type="ARBA" id="ARBA00022638"/>
    </source>
</evidence>
<evidence type="ECO:0000256" key="2">
    <source>
        <dbReference type="ARBA" id="ARBA00022529"/>
    </source>
</evidence>
<reference evidence="8 9" key="1">
    <citation type="journal article" date="2019" name="Nat. Med.">
        <title>A library of human gut bacterial isolates paired with longitudinal multiomics data enables mechanistic microbiome research.</title>
        <authorList>
            <person name="Poyet M."/>
            <person name="Groussin M."/>
            <person name="Gibbons S.M."/>
            <person name="Avila-Pacheco J."/>
            <person name="Jiang X."/>
            <person name="Kearney S.M."/>
            <person name="Perrotta A.R."/>
            <person name="Berdy B."/>
            <person name="Zhao S."/>
            <person name="Lieberman T.D."/>
            <person name="Swanson P.K."/>
            <person name="Smith M."/>
            <person name="Roesemann S."/>
            <person name="Alexander J.E."/>
            <person name="Rich S.A."/>
            <person name="Livny J."/>
            <person name="Vlamakis H."/>
            <person name="Clish C."/>
            <person name="Bullock K."/>
            <person name="Deik A."/>
            <person name="Scott J."/>
            <person name="Pierce K.A."/>
            <person name="Xavier R.J."/>
            <person name="Alm E.J."/>
        </authorList>
    </citation>
    <scope>NUCLEOTIDE SEQUENCE [LARGE SCALE GENOMIC DNA]</scope>
    <source>
        <strain evidence="8 9">BIOML-A2</strain>
    </source>
</reference>
<name>A0A5B3FP35_9BACT</name>
<organism evidence="8 9">
    <name type="scientific">Alistipes shahii</name>
    <dbReference type="NCBI Taxonomy" id="328814"/>
    <lineage>
        <taxon>Bacteria</taxon>
        <taxon>Pseudomonadati</taxon>
        <taxon>Bacteroidota</taxon>
        <taxon>Bacteroidia</taxon>
        <taxon>Bacteroidales</taxon>
        <taxon>Rikenellaceae</taxon>
        <taxon>Alistipes</taxon>
    </lineage>
</organism>
<dbReference type="InterPro" id="IPR002196">
    <property type="entry name" value="Glyco_hydro_24"/>
</dbReference>
<evidence type="ECO:0000256" key="7">
    <source>
        <dbReference type="RuleBase" id="RU003788"/>
    </source>
</evidence>
<protein>
    <recommendedName>
        <fullName evidence="7">Lysozyme</fullName>
        <ecNumber evidence="7">3.2.1.17</ecNumber>
    </recommendedName>
</protein>
<dbReference type="InterPro" id="IPR034690">
    <property type="entry name" value="Endolysin_T4_type"/>
</dbReference>